<sequence length="1090" mass="111814">MSACTSRAGRRALGLVTVAGLLTAGSVGLSSAATAAPADPAPAAAAAKKPQKGDKLRGSERAKLQKAVAEGAPTVTVMVVASRGEVARARNEVRRLGGTIRYAADELGYFSAIVPTGKVEQTVALPSIKAVDLDEVVPLPEVRPEQPGPKQPAVSGGPSATTADDNPFMPTRETGSIAFKRQHPTWDGRGTTIGILDSGVDLAHPALQTTSTGERKIVDTFTATSPYEGDGTWRAMLTQVTPKDGTFTAAGSTWKAAAGTYRFNRFSESTTAVAGGEVLGDVNRDRDTTDVWGVLYDPATNDIVVDVDMDKDFTDEVVRRPYGERGQVGTFGSDDPVTDVVEAMPFTVDFKEDVSLAPYGMPGVADFVDIGIVSGAHGSHVAGITAANDMFGGAMDGQAPGAKIVSARACTFGPGCTAAALTDGMVELATNRGVDVINMSIGGLPAQNDGDNARALLYNTIIDELGVQLVISAGNSGNALNTIGDPSVATDVMSVGASISKETWKANYGSDVAFSHGMLTFSSGGPREDGGFKPNVTAPGSAISTTPTWQPGGPVAEAEYGLPAGYAMFNGTSMASPQAAGVLSLLLSAAEQEGRKATSPAALRSSVYSTAKYDPTIPAFLQGHGEVDVVGAYQALKRAPAPDTFTVSAPVCTEIWKAIRKTSGTGLYNRCAAGAGGQAPGEARTYDVTITRTSGKASGSYAVSLVGNDGTFSVSPATVTLPVGKPAVVKVRATPAAGAHTALLRLDDSKTLGIDSSTMLAVVAGSPVRAPSHTATTTGTSKRNEATRSYVTVPVGAKALQVDLSGLADGAQTRFIAFHPSGLPVGTTSSLACYSNRDTDSTCNSASRVFANPQPGVWELLVESRRTSPVASTPFTLDATVFGVSVQPAQQQLATVTAGTPSPVRWTVRNDFGTVTGTGEGGDLGSSFSAEGERIADLGEVKYTVVVPKGAARLDVRIGNTSDAAADLDLFVTAPNGVRRASADGDSEEALTYTKPAPGTYEVRVDGYSVPAGTTTYDYLDVFVNPGFGSVAVTDADAARPAGASWTVPGTVTAKESPGQGRVLLGSVEVRTDGNVLVGSGDVVVNAVTP</sequence>
<dbReference type="EMBL" id="CADCUM010000124">
    <property type="protein sequence ID" value="CAA9404079.1"/>
    <property type="molecule type" value="Genomic_DNA"/>
</dbReference>
<evidence type="ECO:0000256" key="1">
    <source>
        <dbReference type="ARBA" id="ARBA00011073"/>
    </source>
</evidence>
<keyword evidence="4 5" id="KW-0720">Serine protease</keyword>
<proteinExistence type="inferred from homology"/>
<dbReference type="SUPFAM" id="SSF52743">
    <property type="entry name" value="Subtilisin-like"/>
    <property type="match status" value="1"/>
</dbReference>
<dbReference type="InterPro" id="IPR023828">
    <property type="entry name" value="Peptidase_S8_Ser-AS"/>
</dbReference>
<feature type="active site" description="Charge relay system" evidence="5">
    <location>
        <position position="197"/>
    </location>
</feature>
<organism evidence="11">
    <name type="scientific">uncultured Nocardioides sp</name>
    <dbReference type="NCBI Taxonomy" id="198441"/>
    <lineage>
        <taxon>Bacteria</taxon>
        <taxon>Bacillati</taxon>
        <taxon>Actinomycetota</taxon>
        <taxon>Actinomycetes</taxon>
        <taxon>Propionibacteriales</taxon>
        <taxon>Nocardioidaceae</taxon>
        <taxon>Nocardioides</taxon>
        <taxon>environmental samples</taxon>
    </lineage>
</organism>
<accession>A0A6J4P5F7</accession>
<dbReference type="PANTHER" id="PTHR43806:SF11">
    <property type="entry name" value="CEREVISIN-RELATED"/>
    <property type="match status" value="1"/>
</dbReference>
<dbReference type="Pfam" id="PF04151">
    <property type="entry name" value="PPC"/>
    <property type="match status" value="1"/>
</dbReference>
<evidence type="ECO:0000256" key="5">
    <source>
        <dbReference type="PROSITE-ProRule" id="PRU01240"/>
    </source>
</evidence>
<dbReference type="PROSITE" id="PS51892">
    <property type="entry name" value="SUBTILASE"/>
    <property type="match status" value="1"/>
</dbReference>
<evidence type="ECO:0000256" key="4">
    <source>
        <dbReference type="ARBA" id="ARBA00022825"/>
    </source>
</evidence>
<dbReference type="InterPro" id="IPR000209">
    <property type="entry name" value="Peptidase_S8/S53_dom"/>
</dbReference>
<feature type="domain" description="Peptidase S8/S53" evidence="9">
    <location>
        <begin position="188"/>
        <end position="625"/>
    </location>
</feature>
<protein>
    <submittedName>
        <fullName evidence="11">Serine protease</fullName>
    </submittedName>
</protein>
<dbReference type="Pfam" id="PF00082">
    <property type="entry name" value="Peptidase_S8"/>
    <property type="match status" value="1"/>
</dbReference>
<reference evidence="11" key="1">
    <citation type="submission" date="2020-02" db="EMBL/GenBank/DDBJ databases">
        <authorList>
            <person name="Meier V. D."/>
        </authorList>
    </citation>
    <scope>NUCLEOTIDE SEQUENCE</scope>
    <source>
        <strain evidence="11">AVDCRST_MAG32</strain>
    </source>
</reference>
<dbReference type="PANTHER" id="PTHR43806">
    <property type="entry name" value="PEPTIDASE S8"/>
    <property type="match status" value="1"/>
</dbReference>
<feature type="active site" description="Charge relay system" evidence="5">
    <location>
        <position position="377"/>
    </location>
</feature>
<evidence type="ECO:0000256" key="8">
    <source>
        <dbReference type="SAM" id="SignalP"/>
    </source>
</evidence>
<evidence type="ECO:0000256" key="7">
    <source>
        <dbReference type="SAM" id="MobiDB-lite"/>
    </source>
</evidence>
<dbReference type="InterPro" id="IPR023827">
    <property type="entry name" value="Peptidase_S8_Asp-AS"/>
</dbReference>
<keyword evidence="2 5" id="KW-0645">Protease</keyword>
<keyword evidence="3 5" id="KW-0378">Hydrolase</keyword>
<keyword evidence="8" id="KW-0732">Signal</keyword>
<feature type="region of interest" description="Disordered" evidence="7">
    <location>
        <begin position="141"/>
        <end position="169"/>
    </location>
</feature>
<dbReference type="Gene3D" id="2.60.120.380">
    <property type="match status" value="1"/>
</dbReference>
<dbReference type="AlphaFoldDB" id="A0A6J4P5F7"/>
<feature type="signal peptide" evidence="8">
    <location>
        <begin position="1"/>
        <end position="35"/>
    </location>
</feature>
<dbReference type="Gene3D" id="3.40.50.200">
    <property type="entry name" value="Peptidase S8/S53 domain"/>
    <property type="match status" value="2"/>
</dbReference>
<dbReference type="GO" id="GO:0004252">
    <property type="term" value="F:serine-type endopeptidase activity"/>
    <property type="evidence" value="ECO:0007669"/>
    <property type="project" value="UniProtKB-UniRule"/>
</dbReference>
<dbReference type="InterPro" id="IPR036852">
    <property type="entry name" value="Peptidase_S8/S53_dom_sf"/>
</dbReference>
<comment type="similarity">
    <text evidence="1 5 6">Belongs to the peptidase S8 family.</text>
</comment>
<dbReference type="InterPro" id="IPR050131">
    <property type="entry name" value="Peptidase_S8_subtilisin-like"/>
</dbReference>
<feature type="active site" description="Charge relay system" evidence="5">
    <location>
        <position position="573"/>
    </location>
</feature>
<evidence type="ECO:0000259" key="9">
    <source>
        <dbReference type="Pfam" id="PF00082"/>
    </source>
</evidence>
<dbReference type="PROSITE" id="PS00138">
    <property type="entry name" value="SUBTILASE_SER"/>
    <property type="match status" value="1"/>
</dbReference>
<feature type="chain" id="PRO_5027011100" evidence="8">
    <location>
        <begin position="36"/>
        <end position="1090"/>
    </location>
</feature>
<dbReference type="InterPro" id="IPR015500">
    <property type="entry name" value="Peptidase_S8_subtilisin-rel"/>
</dbReference>
<dbReference type="PROSITE" id="PS00136">
    <property type="entry name" value="SUBTILASE_ASP"/>
    <property type="match status" value="1"/>
</dbReference>
<dbReference type="PRINTS" id="PR00723">
    <property type="entry name" value="SUBTILISIN"/>
</dbReference>
<evidence type="ECO:0000256" key="6">
    <source>
        <dbReference type="RuleBase" id="RU003355"/>
    </source>
</evidence>
<gene>
    <name evidence="11" type="ORF">AVDCRST_MAG32-3152</name>
</gene>
<feature type="domain" description="Peptidase C-terminal archaeal/bacterial" evidence="10">
    <location>
        <begin position="943"/>
        <end position="1007"/>
    </location>
</feature>
<dbReference type="GO" id="GO:0006508">
    <property type="term" value="P:proteolysis"/>
    <property type="evidence" value="ECO:0007669"/>
    <property type="project" value="UniProtKB-KW"/>
</dbReference>
<evidence type="ECO:0000256" key="2">
    <source>
        <dbReference type="ARBA" id="ARBA00022670"/>
    </source>
</evidence>
<dbReference type="InterPro" id="IPR007280">
    <property type="entry name" value="Peptidase_C_arc/bac"/>
</dbReference>
<evidence type="ECO:0000259" key="10">
    <source>
        <dbReference type="Pfam" id="PF04151"/>
    </source>
</evidence>
<name>A0A6J4P5F7_9ACTN</name>
<evidence type="ECO:0000256" key="3">
    <source>
        <dbReference type="ARBA" id="ARBA00022801"/>
    </source>
</evidence>
<evidence type="ECO:0000313" key="11">
    <source>
        <dbReference type="EMBL" id="CAA9404079.1"/>
    </source>
</evidence>